<comment type="catalytic activity">
    <reaction evidence="7">
        <text>Na(+)(in) + 2 H(+)(out) = Na(+)(out) + 2 H(+)(in)</text>
        <dbReference type="Rhea" id="RHEA:29251"/>
        <dbReference type="ChEBI" id="CHEBI:15378"/>
        <dbReference type="ChEBI" id="CHEBI:29101"/>
    </reaction>
</comment>
<feature type="transmembrane region" description="Helical" evidence="7">
    <location>
        <begin position="143"/>
        <end position="162"/>
    </location>
</feature>
<feature type="transmembrane region" description="Helical" evidence="7">
    <location>
        <begin position="321"/>
        <end position="341"/>
    </location>
</feature>
<evidence type="ECO:0000313" key="9">
    <source>
        <dbReference type="Proteomes" id="UP001143304"/>
    </source>
</evidence>
<evidence type="ECO:0000256" key="1">
    <source>
        <dbReference type="ARBA" id="ARBA00004429"/>
    </source>
</evidence>
<gene>
    <name evidence="7 8" type="primary">nhaA</name>
    <name evidence="8" type="ORF">EYC82_11625</name>
</gene>
<comment type="similarity">
    <text evidence="7">Belongs to the NhaA Na(+)/H(+) (TC 2.A.33) antiporter family.</text>
</comment>
<dbReference type="NCBIfam" id="TIGR00773">
    <property type="entry name" value="NhaA"/>
    <property type="match status" value="1"/>
</dbReference>
<comment type="caution">
    <text evidence="8">The sequence shown here is derived from an EMBL/GenBank/DDBJ whole genome shotgun (WGS) entry which is preliminary data.</text>
</comment>
<organism evidence="8 9">
    <name type="scientific">Candidatus Marimicrobium litorale</name>
    <dbReference type="NCBI Taxonomy" id="2518991"/>
    <lineage>
        <taxon>Bacteria</taxon>
        <taxon>Pseudomonadati</taxon>
        <taxon>Pseudomonadota</taxon>
        <taxon>Gammaproteobacteria</taxon>
        <taxon>Cellvibrionales</taxon>
        <taxon>Halieaceae</taxon>
        <taxon>Marimicrobium</taxon>
    </lineage>
</organism>
<dbReference type="RefSeq" id="WP_279249708.1">
    <property type="nucleotide sequence ID" value="NZ_SHNO01000001.1"/>
</dbReference>
<keyword evidence="2 7" id="KW-1003">Cell membrane</keyword>
<feature type="transmembrane region" description="Helical" evidence="7">
    <location>
        <begin position="198"/>
        <end position="219"/>
    </location>
</feature>
<comment type="subcellular location">
    <subcellularLocation>
        <location evidence="1">Cell inner membrane</location>
        <topology evidence="1">Multi-pass membrane protein</topology>
    </subcellularLocation>
    <subcellularLocation>
        <location evidence="7">Cell membrane</location>
        <topology evidence="7">Multi-pass membrane protein</topology>
    </subcellularLocation>
</comment>
<feature type="transmembrane region" description="Helical" evidence="7">
    <location>
        <begin position="426"/>
        <end position="444"/>
    </location>
</feature>
<keyword evidence="9" id="KW-1185">Reference proteome</keyword>
<name>A0ABT3T6V2_9GAMM</name>
<accession>A0ABT3T6V2</accession>
<dbReference type="Proteomes" id="UP001143304">
    <property type="component" value="Unassembled WGS sequence"/>
</dbReference>
<protein>
    <recommendedName>
        <fullName evidence="7">Na(+)/H(+) antiporter NhaA</fullName>
    </recommendedName>
    <alternativeName>
        <fullName evidence="7">Sodium/proton antiporter NhaA</fullName>
    </alternativeName>
</protein>
<feature type="transmembrane region" description="Helical" evidence="7">
    <location>
        <begin position="353"/>
        <end position="373"/>
    </location>
</feature>
<feature type="transmembrane region" description="Helical" evidence="7">
    <location>
        <begin position="35"/>
        <end position="53"/>
    </location>
</feature>
<sequence length="454" mass="48348">MAGNKGVNIARWERSFVRILTPLEEFIHRQTTSGILLMICAVIALVIANTPLYDAYSHLLHTHAGIKIGGAEFSLSIHHWINEALMAGFFFVMGLELKRELLVGELATPKQALLPIMAAIGGVLVPAGAYVAVNYSSGSLSGWGIPMATDIAFAIGALSLLGARIPKNLVTFLIALAIVDDLVAVAVIALFYTEQIDVLTLFYAAGCTALLMAMNLWGIRRPLPYAFVGTILWGAMLASGIHATIAGIVVAFVIPIRPKFEPQAFINRIKESAVKMQKAIADNADIIHNNRLRALVTALDDGATLAQAPAQRLEHALHLPVAYIVIPVFALANAGIPVDFAGLGEYLNHPITLGVVVGLLIGKPIGIVGFTWLTVKLGWADLPAGLTMKHILGVGMLGGIGFTMSIFIADLGFANSSNDLLMAKTGILLASAIAGVSGFIWLMLQTRDEGDKLH</sequence>
<keyword evidence="5 7" id="KW-0472">Membrane</keyword>
<reference evidence="8" key="1">
    <citation type="submission" date="2019-02" db="EMBL/GenBank/DDBJ databases">
        <authorList>
            <person name="Li S.-H."/>
        </authorList>
    </citation>
    <scope>NUCLEOTIDE SEQUENCE</scope>
    <source>
        <strain evidence="8">IMCC11814</strain>
    </source>
</reference>
<dbReference type="PANTHER" id="PTHR30341:SF0">
    <property type="entry name" value="NA(+)_H(+) ANTIPORTER NHAA"/>
    <property type="match status" value="1"/>
</dbReference>
<evidence type="ECO:0000256" key="7">
    <source>
        <dbReference type="HAMAP-Rule" id="MF_01844"/>
    </source>
</evidence>
<keyword evidence="7" id="KW-0050">Antiport</keyword>
<evidence type="ECO:0000256" key="5">
    <source>
        <dbReference type="ARBA" id="ARBA00023136"/>
    </source>
</evidence>
<dbReference type="EMBL" id="SHNO01000001">
    <property type="protein sequence ID" value="MCX2978006.1"/>
    <property type="molecule type" value="Genomic_DNA"/>
</dbReference>
<keyword evidence="4 7" id="KW-1133">Transmembrane helix</keyword>
<keyword evidence="7" id="KW-0915">Sodium</keyword>
<evidence type="ECO:0000256" key="3">
    <source>
        <dbReference type="ARBA" id="ARBA00022692"/>
    </source>
</evidence>
<evidence type="ECO:0000256" key="2">
    <source>
        <dbReference type="ARBA" id="ARBA00022475"/>
    </source>
</evidence>
<keyword evidence="3 7" id="KW-0812">Transmembrane</keyword>
<evidence type="ECO:0000313" key="8">
    <source>
        <dbReference type="EMBL" id="MCX2978006.1"/>
    </source>
</evidence>
<evidence type="ECO:0000256" key="4">
    <source>
        <dbReference type="ARBA" id="ARBA00022989"/>
    </source>
</evidence>
<feature type="transmembrane region" description="Helical" evidence="7">
    <location>
        <begin position="169"/>
        <end position="192"/>
    </location>
</feature>
<keyword evidence="6 7" id="KW-0739">Sodium transport</keyword>
<comment type="function">
    <text evidence="7">Na(+)/H(+) antiporter that extrudes sodium in exchange for external protons.</text>
</comment>
<dbReference type="InterPro" id="IPR023171">
    <property type="entry name" value="Na/H_antiporter_dom_sf"/>
</dbReference>
<dbReference type="PANTHER" id="PTHR30341">
    <property type="entry name" value="SODIUM ION/PROTON ANTIPORTER NHAA-RELATED"/>
    <property type="match status" value="1"/>
</dbReference>
<dbReference type="Pfam" id="PF06965">
    <property type="entry name" value="Na_H_antiport_1"/>
    <property type="match status" value="1"/>
</dbReference>
<feature type="transmembrane region" description="Helical" evidence="7">
    <location>
        <begin position="73"/>
        <end position="92"/>
    </location>
</feature>
<keyword evidence="7" id="KW-0406">Ion transport</keyword>
<proteinExistence type="inferred from homology"/>
<evidence type="ECO:0000256" key="6">
    <source>
        <dbReference type="ARBA" id="ARBA00023201"/>
    </source>
</evidence>
<dbReference type="HAMAP" id="MF_01844">
    <property type="entry name" value="NhaA"/>
    <property type="match status" value="1"/>
</dbReference>
<dbReference type="InterPro" id="IPR004670">
    <property type="entry name" value="NhaA"/>
</dbReference>
<feature type="transmembrane region" description="Helical" evidence="7">
    <location>
        <begin position="112"/>
        <end position="131"/>
    </location>
</feature>
<feature type="transmembrane region" description="Helical" evidence="7">
    <location>
        <begin position="393"/>
        <end position="414"/>
    </location>
</feature>
<keyword evidence="7" id="KW-0813">Transport</keyword>
<feature type="transmembrane region" description="Helical" evidence="7">
    <location>
        <begin position="231"/>
        <end position="254"/>
    </location>
</feature>
<dbReference type="Gene3D" id="1.20.1530.10">
    <property type="entry name" value="Na+/H+ antiporter like domain"/>
    <property type="match status" value="1"/>
</dbReference>